<accession>A0A392VJ14</accession>
<sequence length="38" mass="3889">RDGREGEDLRGSVASYGRKENGGGGGSLQCYGSDLEGV</sequence>
<reference evidence="2 3" key="1">
    <citation type="journal article" date="2018" name="Front. Plant Sci.">
        <title>Red Clover (Trifolium pratense) and Zigzag Clover (T. medium) - A Picture of Genomic Similarities and Differences.</title>
        <authorList>
            <person name="Dluhosova J."/>
            <person name="Istvanek J."/>
            <person name="Nedelnik J."/>
            <person name="Repkova J."/>
        </authorList>
    </citation>
    <scope>NUCLEOTIDE SEQUENCE [LARGE SCALE GENOMIC DNA]</scope>
    <source>
        <strain evidence="3">cv. 10/8</strain>
        <tissue evidence="2">Leaf</tissue>
    </source>
</reference>
<feature type="compositionally biased region" description="Basic and acidic residues" evidence="1">
    <location>
        <begin position="1"/>
        <end position="10"/>
    </location>
</feature>
<evidence type="ECO:0000256" key="1">
    <source>
        <dbReference type="SAM" id="MobiDB-lite"/>
    </source>
</evidence>
<dbReference type="Proteomes" id="UP000265520">
    <property type="component" value="Unassembled WGS sequence"/>
</dbReference>
<dbReference type="AlphaFoldDB" id="A0A392VJ14"/>
<feature type="region of interest" description="Disordered" evidence="1">
    <location>
        <begin position="1"/>
        <end position="38"/>
    </location>
</feature>
<evidence type="ECO:0000313" key="3">
    <source>
        <dbReference type="Proteomes" id="UP000265520"/>
    </source>
</evidence>
<dbReference type="EMBL" id="LXQA011138723">
    <property type="protein sequence ID" value="MCI86370.1"/>
    <property type="molecule type" value="Genomic_DNA"/>
</dbReference>
<proteinExistence type="predicted"/>
<feature type="non-terminal residue" evidence="2">
    <location>
        <position position="1"/>
    </location>
</feature>
<keyword evidence="3" id="KW-1185">Reference proteome</keyword>
<comment type="caution">
    <text evidence="2">The sequence shown here is derived from an EMBL/GenBank/DDBJ whole genome shotgun (WGS) entry which is preliminary data.</text>
</comment>
<evidence type="ECO:0000313" key="2">
    <source>
        <dbReference type="EMBL" id="MCI86370.1"/>
    </source>
</evidence>
<organism evidence="2 3">
    <name type="scientific">Trifolium medium</name>
    <dbReference type="NCBI Taxonomy" id="97028"/>
    <lineage>
        <taxon>Eukaryota</taxon>
        <taxon>Viridiplantae</taxon>
        <taxon>Streptophyta</taxon>
        <taxon>Embryophyta</taxon>
        <taxon>Tracheophyta</taxon>
        <taxon>Spermatophyta</taxon>
        <taxon>Magnoliopsida</taxon>
        <taxon>eudicotyledons</taxon>
        <taxon>Gunneridae</taxon>
        <taxon>Pentapetalae</taxon>
        <taxon>rosids</taxon>
        <taxon>fabids</taxon>
        <taxon>Fabales</taxon>
        <taxon>Fabaceae</taxon>
        <taxon>Papilionoideae</taxon>
        <taxon>50 kb inversion clade</taxon>
        <taxon>NPAAA clade</taxon>
        <taxon>Hologalegina</taxon>
        <taxon>IRL clade</taxon>
        <taxon>Trifolieae</taxon>
        <taxon>Trifolium</taxon>
    </lineage>
</organism>
<name>A0A392VJ14_9FABA</name>
<protein>
    <submittedName>
        <fullName evidence="2">Uncharacterized protein</fullName>
    </submittedName>
</protein>